<comment type="similarity">
    <text evidence="2">Belongs to the glucosamine/galactosamine-6-phosphate isomerase family. NagB subfamily.</text>
</comment>
<comment type="catalytic activity">
    <reaction evidence="2">
        <text>alpha-D-glucosamine 6-phosphate + H2O = beta-D-fructose 6-phosphate + NH4(+)</text>
        <dbReference type="Rhea" id="RHEA:12172"/>
        <dbReference type="ChEBI" id="CHEBI:15377"/>
        <dbReference type="ChEBI" id="CHEBI:28938"/>
        <dbReference type="ChEBI" id="CHEBI:57634"/>
        <dbReference type="ChEBI" id="CHEBI:75989"/>
        <dbReference type="EC" id="3.5.99.6"/>
    </reaction>
</comment>
<feature type="active site" description="Proton acceptor; for enolization step" evidence="2">
    <location>
        <position position="67"/>
    </location>
</feature>
<dbReference type="InterPro" id="IPR037171">
    <property type="entry name" value="NagB/RpiA_transferase-like"/>
</dbReference>
<dbReference type="STRING" id="1471761.B0W44_11365"/>
<gene>
    <name evidence="2" type="primary">nagB</name>
    <name evidence="4" type="ORF">B0W44_11365</name>
</gene>
<evidence type="ECO:0000256" key="1">
    <source>
        <dbReference type="ARBA" id="ARBA00023277"/>
    </source>
</evidence>
<accession>A0A1U9K895</accession>
<dbReference type="InterPro" id="IPR052960">
    <property type="entry name" value="GlcN6P_deaminase-like"/>
</dbReference>
<dbReference type="Proteomes" id="UP000188603">
    <property type="component" value="Chromosome"/>
</dbReference>
<comment type="pathway">
    <text evidence="2">Amino-sugar metabolism; N-acetylneuraminate degradation; D-fructose 6-phosphate from N-acetylneuraminate: step 5/5.</text>
</comment>
<feature type="active site" description="For ring-opening step" evidence="2">
    <location>
        <position position="143"/>
    </location>
</feature>
<dbReference type="RefSeq" id="WP_077720133.1">
    <property type="nucleotide sequence ID" value="NZ_CP019699.1"/>
</dbReference>
<dbReference type="EC" id="3.5.99.6" evidence="2"/>
<dbReference type="InterPro" id="IPR004547">
    <property type="entry name" value="Glucosamine6P_isomerase"/>
</dbReference>
<dbReference type="PANTHER" id="PTHR42892:SF1">
    <property type="entry name" value="GLUCOSAMINE-6-PHOSPHATE ISOMERASE"/>
    <property type="match status" value="1"/>
</dbReference>
<evidence type="ECO:0000259" key="3">
    <source>
        <dbReference type="Pfam" id="PF01182"/>
    </source>
</evidence>
<dbReference type="GO" id="GO:0004342">
    <property type="term" value="F:glucosamine-6-phosphate deaminase activity"/>
    <property type="evidence" value="ECO:0007669"/>
    <property type="project" value="UniProtKB-UniRule"/>
</dbReference>
<dbReference type="CDD" id="cd01399">
    <property type="entry name" value="GlcN6P_deaminase"/>
    <property type="match status" value="1"/>
</dbReference>
<organism evidence="4 5">
    <name type="scientific">Novibacillus thermophilus</name>
    <dbReference type="NCBI Taxonomy" id="1471761"/>
    <lineage>
        <taxon>Bacteria</taxon>
        <taxon>Bacillati</taxon>
        <taxon>Bacillota</taxon>
        <taxon>Bacilli</taxon>
        <taxon>Bacillales</taxon>
        <taxon>Thermoactinomycetaceae</taxon>
        <taxon>Novibacillus</taxon>
    </lineage>
</organism>
<dbReference type="HAMAP" id="MF_01241">
    <property type="entry name" value="GlcN6P_deamin"/>
    <property type="match status" value="1"/>
</dbReference>
<dbReference type="PANTHER" id="PTHR42892">
    <property type="entry name" value="GLUCOSAMINE-6-PHOSPHATE DEAMINASE-LIKE PROTEIN BT_0258-RELATED"/>
    <property type="match status" value="1"/>
</dbReference>
<dbReference type="PROSITE" id="PS01161">
    <property type="entry name" value="GLC_GALNAC_ISOMERASE"/>
    <property type="match status" value="1"/>
</dbReference>
<dbReference type="SUPFAM" id="SSF100950">
    <property type="entry name" value="NagB/RpiA/CoA transferase-like"/>
    <property type="match status" value="1"/>
</dbReference>
<feature type="active site" description="Proton acceptor; for ring-opening step" evidence="2">
    <location>
        <position position="138"/>
    </location>
</feature>
<feature type="domain" description="Glucosamine/galactosamine-6-phosphate isomerase" evidence="3">
    <location>
        <begin position="10"/>
        <end position="224"/>
    </location>
</feature>
<feature type="active site" description="For ring-opening step" evidence="2">
    <location>
        <position position="136"/>
    </location>
</feature>
<reference evidence="4 5" key="1">
    <citation type="journal article" date="2015" name="Int. J. Syst. Evol. Microbiol.">
        <title>Novibacillus thermophilus gen. nov., sp. nov., a Gram-staining-negative and moderately thermophilic member of the family Thermoactinomycetaceae.</title>
        <authorList>
            <person name="Yang G."/>
            <person name="Chen J."/>
            <person name="Zhou S."/>
        </authorList>
    </citation>
    <scope>NUCLEOTIDE SEQUENCE [LARGE SCALE GENOMIC DNA]</scope>
    <source>
        <strain evidence="4 5">SG-1</strain>
    </source>
</reference>
<dbReference type="GO" id="GO:0005975">
    <property type="term" value="P:carbohydrate metabolic process"/>
    <property type="evidence" value="ECO:0007669"/>
    <property type="project" value="InterPro"/>
</dbReference>
<dbReference type="GO" id="GO:0006046">
    <property type="term" value="P:N-acetylglucosamine catabolic process"/>
    <property type="evidence" value="ECO:0007669"/>
    <property type="project" value="UniProtKB-UniRule"/>
</dbReference>
<dbReference type="EMBL" id="CP019699">
    <property type="protein sequence ID" value="AQS56275.1"/>
    <property type="molecule type" value="Genomic_DNA"/>
</dbReference>
<dbReference type="NCBIfam" id="TIGR00502">
    <property type="entry name" value="nagB"/>
    <property type="match status" value="1"/>
</dbReference>
<dbReference type="Gene3D" id="3.40.50.1360">
    <property type="match status" value="1"/>
</dbReference>
<protein>
    <recommendedName>
        <fullName evidence="2">Glucosamine-6-phosphate deaminase</fullName>
        <ecNumber evidence="2">3.5.99.6</ecNumber>
    </recommendedName>
    <alternativeName>
        <fullName evidence="2">GlcN6P deaminase</fullName>
        <shortName evidence="2">GNPDA</shortName>
    </alternativeName>
    <alternativeName>
        <fullName evidence="2">Glucosamine-6-phosphate isomerase</fullName>
    </alternativeName>
</protein>
<dbReference type="InterPro" id="IPR006148">
    <property type="entry name" value="Glc/Gal-6P_isomerase"/>
</dbReference>
<evidence type="ECO:0000313" key="4">
    <source>
        <dbReference type="EMBL" id="AQS56275.1"/>
    </source>
</evidence>
<dbReference type="OrthoDB" id="9791139at2"/>
<dbReference type="GO" id="GO:0019262">
    <property type="term" value="P:N-acetylneuraminate catabolic process"/>
    <property type="evidence" value="ECO:0007669"/>
    <property type="project" value="UniProtKB-UniRule"/>
</dbReference>
<keyword evidence="1 2" id="KW-0119">Carbohydrate metabolism</keyword>
<keyword evidence="2" id="KW-0378">Hydrolase</keyword>
<dbReference type="AlphaFoldDB" id="A0A1U9K895"/>
<keyword evidence="5" id="KW-1185">Reference proteome</keyword>
<proteinExistence type="inferred from homology"/>
<dbReference type="InterPro" id="IPR018321">
    <property type="entry name" value="Glucosamine6P_isomerase_CS"/>
</dbReference>
<evidence type="ECO:0000313" key="5">
    <source>
        <dbReference type="Proteomes" id="UP000188603"/>
    </source>
</evidence>
<dbReference type="Pfam" id="PF01182">
    <property type="entry name" value="Glucosamine_iso"/>
    <property type="match status" value="1"/>
</dbReference>
<dbReference type="UniPathway" id="UPA00629">
    <property type="reaction ID" value="UER00684"/>
</dbReference>
<dbReference type="KEGG" id="ntr:B0W44_11365"/>
<comment type="function">
    <text evidence="2">Catalyzes the reversible isomerization-deamination of glucosamine 6-phosphate (GlcN6P) to form fructose 6-phosphate (Fru6P) and ammonium ion.</text>
</comment>
<comment type="caution">
    <text evidence="2">Lacks conserved residue(s) required for the propagation of feature annotation.</text>
</comment>
<sequence length="241" mass="27363">MELKKYADYDQMSEAVAKEIAAHVRRHPRTVLGLATGSTPIGLYRELIRHHREEQLDFSEVITFNLDEYYGIQSDHPQSYHRFMQDHFFAHVNIPEQHIHIPESQPEDVQSYCRRYDEMIEEAGGIDIQILGIGSNGHIGFNEPAEELQLHTHQVQLAPSTIEANSRFFSSRDEVPRSAITMGMRSILKARRIFLLASGEGKAPIVKKLMKPAISTRLPASLLWLHDNVQICVDGAAAQLL</sequence>
<evidence type="ECO:0000256" key="2">
    <source>
        <dbReference type="HAMAP-Rule" id="MF_01241"/>
    </source>
</evidence>
<name>A0A1U9K895_9BACL</name>